<sequence>MTEQLYKQVDGGWTEAESVPKSYGGTGLFKCEKMFSAATEESASSSGTETSEGEKQQEQQSGTTEEQHTLFGQFKLSFSSPKMQGYPVFKCLSGMSEPVVSKGQEIAEDVIERWETSDNPIVHKIQDMNETIFSGNRFCINFQRNMPPSSGDIETLKKYCSKEVIERCTVERAAFQSHGSRDKDDGKFPNNHRQVLNATNPLHWRQGWRNQRRKRGHNTHGVLRLGNAAELGEEAIYPIWKLREMQRIGVQALI</sequence>
<dbReference type="EMBL" id="CABITT030000003">
    <property type="protein sequence ID" value="VVA99892.1"/>
    <property type="molecule type" value="Genomic_DNA"/>
</dbReference>
<gene>
    <name evidence="2" type="ORF">ANE_LOCUS10337</name>
</gene>
<reference evidence="2" key="1">
    <citation type="submission" date="2019-07" db="EMBL/GenBank/DDBJ databases">
        <authorList>
            <person name="Dittberner H."/>
        </authorList>
    </citation>
    <scope>NUCLEOTIDE SEQUENCE [LARGE SCALE GENOMIC DNA]</scope>
</reference>
<organism evidence="2 3">
    <name type="scientific">Arabis nemorensis</name>
    <dbReference type="NCBI Taxonomy" id="586526"/>
    <lineage>
        <taxon>Eukaryota</taxon>
        <taxon>Viridiplantae</taxon>
        <taxon>Streptophyta</taxon>
        <taxon>Embryophyta</taxon>
        <taxon>Tracheophyta</taxon>
        <taxon>Spermatophyta</taxon>
        <taxon>Magnoliopsida</taxon>
        <taxon>eudicotyledons</taxon>
        <taxon>Gunneridae</taxon>
        <taxon>Pentapetalae</taxon>
        <taxon>rosids</taxon>
        <taxon>malvids</taxon>
        <taxon>Brassicales</taxon>
        <taxon>Brassicaceae</taxon>
        <taxon>Arabideae</taxon>
        <taxon>Arabis</taxon>
    </lineage>
</organism>
<keyword evidence="3" id="KW-1185">Reference proteome</keyword>
<feature type="region of interest" description="Disordered" evidence="1">
    <location>
        <begin position="39"/>
        <end position="66"/>
    </location>
</feature>
<dbReference type="GO" id="GO:0030150">
    <property type="term" value="P:protein import into mitochondrial matrix"/>
    <property type="evidence" value="ECO:0007669"/>
    <property type="project" value="TreeGrafter"/>
</dbReference>
<dbReference type="InterPro" id="IPR039544">
    <property type="entry name" value="Tim44-like"/>
</dbReference>
<comment type="caution">
    <text evidence="2">The sequence shown here is derived from an EMBL/GenBank/DDBJ whole genome shotgun (WGS) entry which is preliminary data.</text>
</comment>
<dbReference type="Gene3D" id="3.10.450.240">
    <property type="match status" value="1"/>
</dbReference>
<evidence type="ECO:0000313" key="3">
    <source>
        <dbReference type="Proteomes" id="UP000489600"/>
    </source>
</evidence>
<dbReference type="PANTHER" id="PTHR10721:SF1">
    <property type="entry name" value="MITOCHONDRIAL IMPORT INNER MEMBRANE TRANSLOCASE SUBUNIT TIM44"/>
    <property type="match status" value="1"/>
</dbReference>
<name>A0A565BE03_9BRAS</name>
<dbReference type="OrthoDB" id="10265990at2759"/>
<dbReference type="AlphaFoldDB" id="A0A565BE03"/>
<dbReference type="PANTHER" id="PTHR10721">
    <property type="entry name" value="MITOCHONDRIAL IMPORT INNER MEMBRANE TRANSLOCASE SUBUNIT TIM44"/>
    <property type="match status" value="1"/>
</dbReference>
<dbReference type="GO" id="GO:0005743">
    <property type="term" value="C:mitochondrial inner membrane"/>
    <property type="evidence" value="ECO:0007669"/>
    <property type="project" value="TreeGrafter"/>
</dbReference>
<feature type="compositionally biased region" description="Low complexity" evidence="1">
    <location>
        <begin position="39"/>
        <end position="50"/>
    </location>
</feature>
<protein>
    <submittedName>
        <fullName evidence="2">Uncharacterized protein</fullName>
    </submittedName>
</protein>
<dbReference type="Proteomes" id="UP000489600">
    <property type="component" value="Unassembled WGS sequence"/>
</dbReference>
<evidence type="ECO:0000256" key="1">
    <source>
        <dbReference type="SAM" id="MobiDB-lite"/>
    </source>
</evidence>
<accession>A0A565BE03</accession>
<dbReference type="GO" id="GO:0051087">
    <property type="term" value="F:protein-folding chaperone binding"/>
    <property type="evidence" value="ECO:0007669"/>
    <property type="project" value="TreeGrafter"/>
</dbReference>
<evidence type="ECO:0000313" key="2">
    <source>
        <dbReference type="EMBL" id="VVA99892.1"/>
    </source>
</evidence>
<proteinExistence type="predicted"/>